<keyword evidence="2" id="KW-0285">Flavoprotein</keyword>
<proteinExistence type="predicted"/>
<evidence type="ECO:0000256" key="3">
    <source>
        <dbReference type="ARBA" id="ARBA00022827"/>
    </source>
</evidence>
<dbReference type="SUPFAM" id="SSF55424">
    <property type="entry name" value="FAD/NAD-linked reductases, dimerisation (C-terminal) domain"/>
    <property type="match status" value="1"/>
</dbReference>
<dbReference type="PRINTS" id="PR00411">
    <property type="entry name" value="PNDRDTASEI"/>
</dbReference>
<evidence type="ECO:0000256" key="4">
    <source>
        <dbReference type="ARBA" id="ARBA00023002"/>
    </source>
</evidence>
<dbReference type="Gene3D" id="3.30.390.30">
    <property type="match status" value="1"/>
</dbReference>
<dbReference type="RefSeq" id="WP_382043280.1">
    <property type="nucleotide sequence ID" value="NZ_JBHSKJ010000009.1"/>
</dbReference>
<evidence type="ECO:0000259" key="6">
    <source>
        <dbReference type="Pfam" id="PF14759"/>
    </source>
</evidence>
<dbReference type="PANTHER" id="PTHR43557:SF2">
    <property type="entry name" value="RIESKE DOMAIN-CONTAINING PROTEIN-RELATED"/>
    <property type="match status" value="1"/>
</dbReference>
<sequence length="389" mass="40544">MAGVQTAVALRELGWAGTVTVLGAEPHPPYDRPPLSKAVLLGKADGSAFEVDFDLLGIDLRLGREATGLRPAEHLVDTAAGPVPYDVLVIATGAEPVRLPGSEGLPNVHLLRTLDDAVRLRPVLAAQHDVVAVGAGWIGAEVATAAREAGCAVTVVEAADRVLAGAVPAEVAARMAPWYEESGARLMLGARVTAVEHDAVVLADGTRLTAGAVVVGVGARAATGWLEGSGIALGEDRAVLADERLRTSLPGVYAVGDCASFPSARYGERLLVHHWDNAMQGPRTVAANIVLGPAEGPSYDPVPYFWSEQFGRFVQYVGHHAAADELLWRGDPASAAWSVCWLRAGVLVALLAVGRPRDLAQGRKLIEKGALLDRAKAADASVPLKAAAL</sequence>
<dbReference type="PRINTS" id="PR00368">
    <property type="entry name" value="FADPNR"/>
</dbReference>
<dbReference type="InterPro" id="IPR050446">
    <property type="entry name" value="FAD-oxidoreductase/Apoptosis"/>
</dbReference>
<dbReference type="Proteomes" id="UP001596222">
    <property type="component" value="Unassembled WGS sequence"/>
</dbReference>
<evidence type="ECO:0000256" key="2">
    <source>
        <dbReference type="ARBA" id="ARBA00022630"/>
    </source>
</evidence>
<dbReference type="PANTHER" id="PTHR43557">
    <property type="entry name" value="APOPTOSIS-INDUCING FACTOR 1"/>
    <property type="match status" value="1"/>
</dbReference>
<keyword evidence="8" id="KW-1185">Reference proteome</keyword>
<keyword evidence="4" id="KW-0560">Oxidoreductase</keyword>
<dbReference type="InterPro" id="IPR036188">
    <property type="entry name" value="FAD/NAD-bd_sf"/>
</dbReference>
<evidence type="ECO:0000256" key="1">
    <source>
        <dbReference type="ARBA" id="ARBA00001974"/>
    </source>
</evidence>
<dbReference type="InterPro" id="IPR028202">
    <property type="entry name" value="Reductase_C"/>
</dbReference>
<dbReference type="InterPro" id="IPR016156">
    <property type="entry name" value="FAD/NAD-linked_Rdtase_dimer_sf"/>
</dbReference>
<dbReference type="Pfam" id="PF14759">
    <property type="entry name" value="Reductase_C"/>
    <property type="match status" value="1"/>
</dbReference>
<dbReference type="EMBL" id="JBHSKJ010000009">
    <property type="protein sequence ID" value="MFC5146419.1"/>
    <property type="molecule type" value="Genomic_DNA"/>
</dbReference>
<evidence type="ECO:0000313" key="7">
    <source>
        <dbReference type="EMBL" id="MFC5146419.1"/>
    </source>
</evidence>
<keyword evidence="3" id="KW-0274">FAD</keyword>
<dbReference type="SUPFAM" id="SSF51905">
    <property type="entry name" value="FAD/NAD(P)-binding domain"/>
    <property type="match status" value="1"/>
</dbReference>
<comment type="cofactor">
    <cofactor evidence="1">
        <name>FAD</name>
        <dbReference type="ChEBI" id="CHEBI:57692"/>
    </cofactor>
</comment>
<organism evidence="7 8">
    <name type="scientific">Streptomyces aureoversilis</name>
    <dbReference type="NCBI Taxonomy" id="67277"/>
    <lineage>
        <taxon>Bacteria</taxon>
        <taxon>Bacillati</taxon>
        <taxon>Actinomycetota</taxon>
        <taxon>Actinomycetes</taxon>
        <taxon>Kitasatosporales</taxon>
        <taxon>Streptomycetaceae</taxon>
        <taxon>Streptomyces</taxon>
    </lineage>
</organism>
<evidence type="ECO:0000259" key="5">
    <source>
        <dbReference type="Pfam" id="PF07992"/>
    </source>
</evidence>
<protein>
    <submittedName>
        <fullName evidence="7">NAD(P)/FAD-dependent oxidoreductase</fullName>
    </submittedName>
</protein>
<dbReference type="Gene3D" id="3.50.50.60">
    <property type="entry name" value="FAD/NAD(P)-binding domain"/>
    <property type="match status" value="2"/>
</dbReference>
<feature type="domain" description="Reductase C-terminal" evidence="6">
    <location>
        <begin position="304"/>
        <end position="387"/>
    </location>
</feature>
<comment type="caution">
    <text evidence="7">The sequence shown here is derived from an EMBL/GenBank/DDBJ whole genome shotgun (WGS) entry which is preliminary data.</text>
</comment>
<dbReference type="InterPro" id="IPR023753">
    <property type="entry name" value="FAD/NAD-binding_dom"/>
</dbReference>
<name>A0ABV9ZYB6_9ACTN</name>
<gene>
    <name evidence="7" type="ORF">ACFPP6_17265</name>
</gene>
<accession>A0ABV9ZYB6</accession>
<evidence type="ECO:0000313" key="8">
    <source>
        <dbReference type="Proteomes" id="UP001596222"/>
    </source>
</evidence>
<feature type="domain" description="FAD/NAD(P)-binding" evidence="5">
    <location>
        <begin position="1"/>
        <end position="280"/>
    </location>
</feature>
<dbReference type="Pfam" id="PF07992">
    <property type="entry name" value="Pyr_redox_2"/>
    <property type="match status" value="1"/>
</dbReference>
<reference evidence="8" key="1">
    <citation type="journal article" date="2019" name="Int. J. Syst. Evol. Microbiol.">
        <title>The Global Catalogue of Microorganisms (GCM) 10K type strain sequencing project: providing services to taxonomists for standard genome sequencing and annotation.</title>
        <authorList>
            <consortium name="The Broad Institute Genomics Platform"/>
            <consortium name="The Broad Institute Genome Sequencing Center for Infectious Disease"/>
            <person name="Wu L."/>
            <person name="Ma J."/>
        </authorList>
    </citation>
    <scope>NUCLEOTIDE SEQUENCE [LARGE SCALE GENOMIC DNA]</scope>
    <source>
        <strain evidence="8">CGMCC 4.1641</strain>
    </source>
</reference>